<dbReference type="EMBL" id="ML213609">
    <property type="protein sequence ID" value="TFK37273.1"/>
    <property type="molecule type" value="Genomic_DNA"/>
</dbReference>
<sequence>MEGKEETYTDTYPFHANVTYMEPWNLKSASSPSSPRSSIQFHIPCLPPFICPFALLTFPFRLFHAYPHPPSSQSPPTHAVYEQRLLQLPLLHNFGLLFRLLFCIHPFPYYPVTPYTLRSHTLRSPALRTPPTHCTIHSSIQWTRSRTQTLKLYPPTL</sequence>
<feature type="non-terminal residue" evidence="1">
    <location>
        <position position="1"/>
    </location>
</feature>
<evidence type="ECO:0000313" key="1">
    <source>
        <dbReference type="EMBL" id="TFK37273.1"/>
    </source>
</evidence>
<organism evidence="1 2">
    <name type="scientific">Crucibulum laeve</name>
    <dbReference type="NCBI Taxonomy" id="68775"/>
    <lineage>
        <taxon>Eukaryota</taxon>
        <taxon>Fungi</taxon>
        <taxon>Dikarya</taxon>
        <taxon>Basidiomycota</taxon>
        <taxon>Agaricomycotina</taxon>
        <taxon>Agaricomycetes</taxon>
        <taxon>Agaricomycetidae</taxon>
        <taxon>Agaricales</taxon>
        <taxon>Agaricineae</taxon>
        <taxon>Nidulariaceae</taxon>
        <taxon>Crucibulum</taxon>
    </lineage>
</organism>
<gene>
    <name evidence="1" type="ORF">BDQ12DRAFT_685593</name>
</gene>
<protein>
    <submittedName>
        <fullName evidence="1">Uncharacterized protein</fullName>
    </submittedName>
</protein>
<name>A0A5C3LXY8_9AGAR</name>
<evidence type="ECO:0000313" key="2">
    <source>
        <dbReference type="Proteomes" id="UP000308652"/>
    </source>
</evidence>
<dbReference type="Proteomes" id="UP000308652">
    <property type="component" value="Unassembled WGS sequence"/>
</dbReference>
<dbReference type="AlphaFoldDB" id="A0A5C3LXY8"/>
<keyword evidence="2" id="KW-1185">Reference proteome</keyword>
<proteinExistence type="predicted"/>
<accession>A0A5C3LXY8</accession>
<reference evidence="1 2" key="1">
    <citation type="journal article" date="2019" name="Nat. Ecol. Evol.">
        <title>Megaphylogeny resolves global patterns of mushroom evolution.</title>
        <authorList>
            <person name="Varga T."/>
            <person name="Krizsan K."/>
            <person name="Foldi C."/>
            <person name="Dima B."/>
            <person name="Sanchez-Garcia M."/>
            <person name="Sanchez-Ramirez S."/>
            <person name="Szollosi G.J."/>
            <person name="Szarkandi J.G."/>
            <person name="Papp V."/>
            <person name="Albert L."/>
            <person name="Andreopoulos W."/>
            <person name="Angelini C."/>
            <person name="Antonin V."/>
            <person name="Barry K.W."/>
            <person name="Bougher N.L."/>
            <person name="Buchanan P."/>
            <person name="Buyck B."/>
            <person name="Bense V."/>
            <person name="Catcheside P."/>
            <person name="Chovatia M."/>
            <person name="Cooper J."/>
            <person name="Damon W."/>
            <person name="Desjardin D."/>
            <person name="Finy P."/>
            <person name="Geml J."/>
            <person name="Haridas S."/>
            <person name="Hughes K."/>
            <person name="Justo A."/>
            <person name="Karasinski D."/>
            <person name="Kautmanova I."/>
            <person name="Kiss B."/>
            <person name="Kocsube S."/>
            <person name="Kotiranta H."/>
            <person name="LaButti K.M."/>
            <person name="Lechner B.E."/>
            <person name="Liimatainen K."/>
            <person name="Lipzen A."/>
            <person name="Lukacs Z."/>
            <person name="Mihaltcheva S."/>
            <person name="Morgado L.N."/>
            <person name="Niskanen T."/>
            <person name="Noordeloos M.E."/>
            <person name="Ohm R.A."/>
            <person name="Ortiz-Santana B."/>
            <person name="Ovrebo C."/>
            <person name="Racz N."/>
            <person name="Riley R."/>
            <person name="Savchenko A."/>
            <person name="Shiryaev A."/>
            <person name="Soop K."/>
            <person name="Spirin V."/>
            <person name="Szebenyi C."/>
            <person name="Tomsovsky M."/>
            <person name="Tulloss R.E."/>
            <person name="Uehling J."/>
            <person name="Grigoriev I.V."/>
            <person name="Vagvolgyi C."/>
            <person name="Papp T."/>
            <person name="Martin F.M."/>
            <person name="Miettinen O."/>
            <person name="Hibbett D.S."/>
            <person name="Nagy L.G."/>
        </authorList>
    </citation>
    <scope>NUCLEOTIDE SEQUENCE [LARGE SCALE GENOMIC DNA]</scope>
    <source>
        <strain evidence="1 2">CBS 166.37</strain>
    </source>
</reference>